<dbReference type="Proteomes" id="UP001165369">
    <property type="component" value="Unassembled WGS sequence"/>
</dbReference>
<reference evidence="2" key="1">
    <citation type="submission" date="2022-05" db="EMBL/GenBank/DDBJ databases">
        <title>Halomonas geminus sp. nov. and Halomonas llamarensis sp. nov. isolated from high-altitude salars of the Atacama Desert.</title>
        <authorList>
            <person name="Hintersatz C."/>
            <person name="Rojas L.A."/>
            <person name="Wei T.-S."/>
            <person name="Kutschke S."/>
            <person name="Lehmann F."/>
            <person name="Jain R."/>
            <person name="Pollmann K."/>
        </authorList>
    </citation>
    <scope>NUCLEOTIDE SEQUENCE</scope>
    <source>
        <strain evidence="2">ATCH28</strain>
    </source>
</reference>
<protein>
    <submittedName>
        <fullName evidence="2">Uncharacterized protein</fullName>
    </submittedName>
</protein>
<gene>
    <name evidence="2" type="ORF">M8009_18660</name>
</gene>
<evidence type="ECO:0000313" key="3">
    <source>
        <dbReference type="Proteomes" id="UP001165369"/>
    </source>
</evidence>
<proteinExistence type="predicted"/>
<feature type="transmembrane region" description="Helical" evidence="1">
    <location>
        <begin position="57"/>
        <end position="78"/>
    </location>
</feature>
<evidence type="ECO:0000256" key="1">
    <source>
        <dbReference type="SAM" id="Phobius"/>
    </source>
</evidence>
<dbReference type="RefSeq" id="WP_250063957.1">
    <property type="nucleotide sequence ID" value="NZ_JAMJPK010000013.1"/>
</dbReference>
<keyword evidence="1" id="KW-0812">Transmembrane</keyword>
<keyword evidence="1" id="KW-0472">Membrane</keyword>
<dbReference type="EMBL" id="JAMJPK010000013">
    <property type="protein sequence ID" value="MCL7942296.1"/>
    <property type="molecule type" value="Genomic_DNA"/>
</dbReference>
<keyword evidence="3" id="KW-1185">Reference proteome</keyword>
<accession>A0ABT0T5Y3</accession>
<sequence length="96" mass="10283">MPLPRSLQAIILMLAFAGGVVSYLSSGGSIEYAGLGAMLVLVTGLVIAYALRNLFSLLILAVAFYFIDQALWEGVVVAKVMNVIVEIVIQAYSEVF</sequence>
<feature type="transmembrane region" description="Helical" evidence="1">
    <location>
        <begin position="32"/>
        <end position="51"/>
    </location>
</feature>
<comment type="caution">
    <text evidence="2">The sequence shown here is derived from an EMBL/GenBank/DDBJ whole genome shotgun (WGS) entry which is preliminary data.</text>
</comment>
<organism evidence="2 3">
    <name type="scientific">Halomonas gemina</name>
    <dbReference type="NCBI Taxonomy" id="2945105"/>
    <lineage>
        <taxon>Bacteria</taxon>
        <taxon>Pseudomonadati</taxon>
        <taxon>Pseudomonadota</taxon>
        <taxon>Gammaproteobacteria</taxon>
        <taxon>Oceanospirillales</taxon>
        <taxon>Halomonadaceae</taxon>
        <taxon>Halomonas</taxon>
    </lineage>
</organism>
<evidence type="ECO:0000313" key="2">
    <source>
        <dbReference type="EMBL" id="MCL7942296.1"/>
    </source>
</evidence>
<keyword evidence="1" id="KW-1133">Transmembrane helix</keyword>
<feature type="transmembrane region" description="Helical" evidence="1">
    <location>
        <begin position="6"/>
        <end position="25"/>
    </location>
</feature>
<name>A0ABT0T5Y3_9GAMM</name>